<protein>
    <recommendedName>
        <fullName evidence="5">Proteophosphoglycan ppg4</fullName>
    </recommendedName>
</protein>
<comment type="caution">
    <text evidence="3">The sequence shown here is derived from an EMBL/GenBank/DDBJ whole genome shotgun (WGS) entry which is preliminary data.</text>
</comment>
<feature type="region of interest" description="Disordered" evidence="1">
    <location>
        <begin position="287"/>
        <end position="319"/>
    </location>
</feature>
<organism evidence="3 4">
    <name type="scientific">Mycena albidolilacea</name>
    <dbReference type="NCBI Taxonomy" id="1033008"/>
    <lineage>
        <taxon>Eukaryota</taxon>
        <taxon>Fungi</taxon>
        <taxon>Dikarya</taxon>
        <taxon>Basidiomycota</taxon>
        <taxon>Agaricomycotina</taxon>
        <taxon>Agaricomycetes</taxon>
        <taxon>Agaricomycetidae</taxon>
        <taxon>Agaricales</taxon>
        <taxon>Marasmiineae</taxon>
        <taxon>Mycenaceae</taxon>
        <taxon>Mycena</taxon>
    </lineage>
</organism>
<dbReference type="Proteomes" id="UP001218218">
    <property type="component" value="Unassembled WGS sequence"/>
</dbReference>
<name>A0AAD7EIH0_9AGAR</name>
<feature type="region of interest" description="Disordered" evidence="1">
    <location>
        <begin position="348"/>
        <end position="524"/>
    </location>
</feature>
<evidence type="ECO:0000313" key="4">
    <source>
        <dbReference type="Proteomes" id="UP001218218"/>
    </source>
</evidence>
<feature type="compositionally biased region" description="Polar residues" evidence="1">
    <location>
        <begin position="407"/>
        <end position="418"/>
    </location>
</feature>
<feature type="compositionally biased region" description="Polar residues" evidence="1">
    <location>
        <begin position="515"/>
        <end position="524"/>
    </location>
</feature>
<proteinExistence type="predicted"/>
<evidence type="ECO:0000256" key="1">
    <source>
        <dbReference type="SAM" id="MobiDB-lite"/>
    </source>
</evidence>
<dbReference type="EMBL" id="JARIHO010000040">
    <property type="protein sequence ID" value="KAJ7328043.1"/>
    <property type="molecule type" value="Genomic_DNA"/>
</dbReference>
<feature type="chain" id="PRO_5042037813" description="Proteophosphoglycan ppg4" evidence="2">
    <location>
        <begin position="22"/>
        <end position="524"/>
    </location>
</feature>
<feature type="signal peptide" evidence="2">
    <location>
        <begin position="1"/>
        <end position="21"/>
    </location>
</feature>
<keyword evidence="2" id="KW-0732">Signal</keyword>
<sequence>MMGKLFALLAFTTVFLSPAHASPPVTNGTLDARQSCGTPGSFCTTTPCCAGFFCSTTTRVSAFWQPVARARAPARHAPDFLAARENSAGSIITSVAPVPVLVNLVRTFRAAREPAASLAFVDSTRFSSQNPMLTSMQELANYPLLLFPPLSSSASGSIPAVSLPRPVRLFWPFFLTACVVENGQKPEATEEPESAVDLRWIATRLNSVIPASWLIAWFDSNAPGYKAGGRLRRAPTQYPLYTHTPIRFAQSTMTSSNPNLVPTIESSALPSPANEWAESTNSMLAHKFKPSTPLDGPTLSSSLPEGETAEGGSTLLDSLPAKEDVHRTIGKAAKAILPERIAAYLPVSESELAPPRPPFASEDTDRSNLSNLSTEAQAGSLMPPRADSASTLSTLSSAPPARDGADSQLSTTVHTGGSASPHPVSPLSASPLSKSGERLPVDADGATPPAFTASPAPLASDSRESPLWSSEKSGQGTQSEGRRAPPNSLAMGDSDASAGPDAVPPPAPHGVLPVESNSSSNSLQ</sequence>
<evidence type="ECO:0000256" key="2">
    <source>
        <dbReference type="SAM" id="SignalP"/>
    </source>
</evidence>
<feature type="compositionally biased region" description="Polar residues" evidence="1">
    <location>
        <begin position="257"/>
        <end position="269"/>
    </location>
</feature>
<keyword evidence="4" id="KW-1185">Reference proteome</keyword>
<reference evidence="3" key="1">
    <citation type="submission" date="2023-03" db="EMBL/GenBank/DDBJ databases">
        <title>Massive genome expansion in bonnet fungi (Mycena s.s.) driven by repeated elements and novel gene families across ecological guilds.</title>
        <authorList>
            <consortium name="Lawrence Berkeley National Laboratory"/>
            <person name="Harder C.B."/>
            <person name="Miyauchi S."/>
            <person name="Viragh M."/>
            <person name="Kuo A."/>
            <person name="Thoen E."/>
            <person name="Andreopoulos B."/>
            <person name="Lu D."/>
            <person name="Skrede I."/>
            <person name="Drula E."/>
            <person name="Henrissat B."/>
            <person name="Morin E."/>
            <person name="Kohler A."/>
            <person name="Barry K."/>
            <person name="LaButti K."/>
            <person name="Morin E."/>
            <person name="Salamov A."/>
            <person name="Lipzen A."/>
            <person name="Mereny Z."/>
            <person name="Hegedus B."/>
            <person name="Baldrian P."/>
            <person name="Stursova M."/>
            <person name="Weitz H."/>
            <person name="Taylor A."/>
            <person name="Grigoriev I.V."/>
            <person name="Nagy L.G."/>
            <person name="Martin F."/>
            <person name="Kauserud H."/>
        </authorList>
    </citation>
    <scope>NUCLEOTIDE SEQUENCE</scope>
    <source>
        <strain evidence="3">CBHHK002</strain>
    </source>
</reference>
<gene>
    <name evidence="3" type="ORF">DFH08DRAFT_816200</name>
</gene>
<dbReference type="AlphaFoldDB" id="A0AAD7EIH0"/>
<feature type="compositionally biased region" description="Polar residues" evidence="1">
    <location>
        <begin position="467"/>
        <end position="479"/>
    </location>
</feature>
<evidence type="ECO:0000313" key="3">
    <source>
        <dbReference type="EMBL" id="KAJ7328043.1"/>
    </source>
</evidence>
<evidence type="ECO:0008006" key="5">
    <source>
        <dbReference type="Google" id="ProtNLM"/>
    </source>
</evidence>
<feature type="compositionally biased region" description="Low complexity" evidence="1">
    <location>
        <begin position="388"/>
        <end position="401"/>
    </location>
</feature>
<feature type="region of interest" description="Disordered" evidence="1">
    <location>
        <begin position="257"/>
        <end position="276"/>
    </location>
</feature>
<accession>A0AAD7EIH0</accession>
<feature type="compositionally biased region" description="Low complexity" evidence="1">
    <location>
        <begin position="446"/>
        <end position="460"/>
    </location>
</feature>
<feature type="compositionally biased region" description="Polar residues" evidence="1">
    <location>
        <begin position="367"/>
        <end position="377"/>
    </location>
</feature>